<accession>A0A9Y2F766</accession>
<dbReference type="InterPro" id="IPR005190">
    <property type="entry name" value="GlnE_rpt_dom"/>
</dbReference>
<dbReference type="PANTHER" id="PTHR30621">
    <property type="entry name" value="GLUTAMINE SYNTHETASE ADENYLYLTRANSFERASE"/>
    <property type="match status" value="1"/>
</dbReference>
<evidence type="ECO:0000256" key="6">
    <source>
        <dbReference type="ARBA" id="ARBA00023268"/>
    </source>
</evidence>
<dbReference type="InterPro" id="IPR023057">
    <property type="entry name" value="GlnE"/>
</dbReference>
<dbReference type="EC" id="2.7.7.89" evidence="9"/>
<evidence type="ECO:0000259" key="8">
    <source>
        <dbReference type="Pfam" id="PF08335"/>
    </source>
</evidence>
<dbReference type="NCBIfam" id="NF010706">
    <property type="entry name" value="PRK14108.1"/>
    <property type="match status" value="1"/>
</dbReference>
<dbReference type="GO" id="GO:0005829">
    <property type="term" value="C:cytosol"/>
    <property type="evidence" value="ECO:0007669"/>
    <property type="project" value="TreeGrafter"/>
</dbReference>
<evidence type="ECO:0000256" key="3">
    <source>
        <dbReference type="ARBA" id="ARBA00022741"/>
    </source>
</evidence>
<dbReference type="Gene3D" id="3.30.460.10">
    <property type="entry name" value="Beta Polymerase, domain 2"/>
    <property type="match status" value="2"/>
</dbReference>
<keyword evidence="2 9" id="KW-0548">Nucleotidyltransferase</keyword>
<dbReference type="SUPFAM" id="SSF81301">
    <property type="entry name" value="Nucleotidyltransferase"/>
    <property type="match status" value="2"/>
</dbReference>
<dbReference type="Pfam" id="PF03710">
    <property type="entry name" value="GlnE"/>
    <property type="match status" value="2"/>
</dbReference>
<keyword evidence="1 9" id="KW-0808">Transferase</keyword>
<dbReference type="Pfam" id="PF08335">
    <property type="entry name" value="GlnD_UR_UTase"/>
    <property type="match status" value="1"/>
</dbReference>
<dbReference type="InterPro" id="IPR013546">
    <property type="entry name" value="PII_UdlTrfase/GS_AdlTrfase"/>
</dbReference>
<dbReference type="GO" id="GO:0047388">
    <property type="term" value="F:[glutamine synthetase]-adenylyl-L-tyrosine phosphorylase activity"/>
    <property type="evidence" value="ECO:0007669"/>
    <property type="project" value="UniProtKB-EC"/>
</dbReference>
<keyword evidence="3" id="KW-0547">Nucleotide-binding</keyword>
<dbReference type="InterPro" id="IPR043519">
    <property type="entry name" value="NT_sf"/>
</dbReference>
<reference evidence="9 10" key="1">
    <citation type="submission" date="2023-06" db="EMBL/GenBank/DDBJ databases">
        <title>Altererythrobacter rubellus NBRC 112769 genome.</title>
        <authorList>
            <person name="Zhang K."/>
        </authorList>
    </citation>
    <scope>NUCLEOTIDE SEQUENCE [LARGE SCALE GENOMIC DNA]</scope>
    <source>
        <strain evidence="9 10">NBRC 112769</strain>
    </source>
</reference>
<feature type="domain" description="PII-uridylyltransferase/Glutamine-synthetase adenylyltransferase" evidence="8">
    <location>
        <begin position="261"/>
        <end position="391"/>
    </location>
</feature>
<dbReference type="PANTHER" id="PTHR30621:SF0">
    <property type="entry name" value="BIFUNCTIONAL GLUTAMINE SYNTHETASE ADENYLYLTRANSFERASE_ADENYLYL-REMOVING ENZYME"/>
    <property type="match status" value="1"/>
</dbReference>
<keyword evidence="6" id="KW-0511">Multifunctional enzyme</keyword>
<dbReference type="SUPFAM" id="SSF81593">
    <property type="entry name" value="Nucleotidyltransferase substrate binding subunit/domain"/>
    <property type="match status" value="2"/>
</dbReference>
<dbReference type="NCBIfam" id="NF008292">
    <property type="entry name" value="PRK11072.1"/>
    <property type="match status" value="1"/>
</dbReference>
<evidence type="ECO:0000259" key="7">
    <source>
        <dbReference type="Pfam" id="PF03710"/>
    </source>
</evidence>
<evidence type="ECO:0000313" key="9">
    <source>
        <dbReference type="EMBL" id="WIW96627.1"/>
    </source>
</evidence>
<evidence type="ECO:0000256" key="2">
    <source>
        <dbReference type="ARBA" id="ARBA00022695"/>
    </source>
</evidence>
<organism evidence="9 10">
    <name type="scientific">Altererythrobacter rubellus</name>
    <dbReference type="NCBI Taxonomy" id="2173831"/>
    <lineage>
        <taxon>Bacteria</taxon>
        <taxon>Pseudomonadati</taxon>
        <taxon>Pseudomonadota</taxon>
        <taxon>Alphaproteobacteria</taxon>
        <taxon>Sphingomonadales</taxon>
        <taxon>Erythrobacteraceae</taxon>
        <taxon>Altererythrobacter</taxon>
    </lineage>
</organism>
<dbReference type="GO" id="GO:0000820">
    <property type="term" value="P:regulation of glutamine family amino acid metabolic process"/>
    <property type="evidence" value="ECO:0007669"/>
    <property type="project" value="TreeGrafter"/>
</dbReference>
<keyword evidence="4" id="KW-0067">ATP-binding</keyword>
<evidence type="ECO:0000313" key="10">
    <source>
        <dbReference type="Proteomes" id="UP001231445"/>
    </source>
</evidence>
<evidence type="ECO:0000256" key="5">
    <source>
        <dbReference type="ARBA" id="ARBA00022842"/>
    </source>
</evidence>
<dbReference type="EMBL" id="CP127221">
    <property type="protein sequence ID" value="WIW96627.1"/>
    <property type="molecule type" value="Genomic_DNA"/>
</dbReference>
<dbReference type="Gene3D" id="1.20.120.330">
    <property type="entry name" value="Nucleotidyltransferases domain 2"/>
    <property type="match status" value="2"/>
</dbReference>
<dbReference type="AlphaFoldDB" id="A0A9Y2F766"/>
<keyword evidence="5" id="KW-0460">Magnesium</keyword>
<evidence type="ECO:0000256" key="1">
    <source>
        <dbReference type="ARBA" id="ARBA00022679"/>
    </source>
</evidence>
<dbReference type="KEGG" id="arue:QQX03_01190"/>
<proteinExistence type="predicted"/>
<dbReference type="Proteomes" id="UP001231445">
    <property type="component" value="Chromosome"/>
</dbReference>
<keyword evidence="10" id="KW-1185">Reference proteome</keyword>
<gene>
    <name evidence="9" type="ORF">QQX03_01190</name>
</gene>
<dbReference type="RefSeq" id="WP_285976930.1">
    <property type="nucleotide sequence ID" value="NZ_CP127221.1"/>
</dbReference>
<dbReference type="GO" id="GO:0008882">
    <property type="term" value="F:[glutamate-ammonia-ligase] adenylyltransferase activity"/>
    <property type="evidence" value="ECO:0007669"/>
    <property type="project" value="InterPro"/>
</dbReference>
<dbReference type="Gene3D" id="1.20.120.1510">
    <property type="match status" value="1"/>
</dbReference>
<evidence type="ECO:0000256" key="4">
    <source>
        <dbReference type="ARBA" id="ARBA00022840"/>
    </source>
</evidence>
<dbReference type="GO" id="GO:0005524">
    <property type="term" value="F:ATP binding"/>
    <property type="evidence" value="ECO:0007669"/>
    <property type="project" value="UniProtKB-KW"/>
</dbReference>
<protein>
    <submittedName>
        <fullName evidence="9">Bifunctional [glutamine synthetase] adenylyltransferase/[glutamine synthetase]-adenylyl-L-tyrosine phosphorylase</fullName>
        <ecNumber evidence="9">2.7.7.89</ecNumber>
    </submittedName>
</protein>
<feature type="domain" description="Glutamate-ammonia ligase adenylyltransferase repeated" evidence="7">
    <location>
        <begin position="8"/>
        <end position="234"/>
    </location>
</feature>
<name>A0A9Y2F766_9SPHN</name>
<feature type="domain" description="Glutamate-ammonia ligase adenylyltransferase repeated" evidence="7">
    <location>
        <begin position="500"/>
        <end position="741"/>
    </location>
</feature>
<dbReference type="CDD" id="cd05401">
    <property type="entry name" value="NT_GlnE_GlnD_like"/>
    <property type="match status" value="1"/>
</dbReference>
<sequence>MNGDWQQALARAKAEAPFLARALDRQPDLTALLESGDHEAALEWARKAGQGASSTGVALRRERLAYSTALAIGDLAGVFNVDFVMVELSDLADRALDLAINDAILRRVEGADLRGMIALALGKHGAHELNYSSDIDPILLYDPETLPRRERDEPGEAAQRYAREIVRTLSENTAEGYVFRVDLRLRPASEVSPLAISTNAALSHYESSALAWERAAFIRARACSGDVAAGEAFLDAIKPFVWRSSLDFGAIDEIRRLTERIRSNYKGPNEVGPGFNLKHGRGGIREVEFFAQTHQLIHGGRDPSLRLRGTRAALDALAAAGRIDTDQATALGEAYDRLRVVEHRLQMVNDQQTHALPAGDALESVARLDGLRDAAQLIENLREVTDRVAVEYDRLLDVGSDAEPVTPATTSLSDRLHALGMAEPDRLAERITNWRDGRYQALKSSAALSAFDAMLPDLLEALANADDPERAILRWESVLSNASSAVNLFRLLEARPGLFEQLMAVLTLAPTLAEDLGRRPGLLDTLIDASALDLPGDVDAIAARMEAGDAARDYERQLDRIRIVTGELRFALGLQLVQGVHDPLDIAAALSRTAEAGLQVAHRAACKEFARKHGTIEGSELMVLGLGRLGGGALTHASDLDIIYLFTGDTSAESDGERPLGGTQYYNRLAQRVSAALSVPTAQGALYEIDTRLRPQGAQGPLAVTLDAFAKYQYEAAWTWEHMALTRARVLVGSDSARTRLDTIIADVLTQTRDPANLREAILEMRSEMAKHKPAKGLLDVKLTRGGLVDLEFAVHFLQLREGIALQPDLSKAVDELVAAGHLPSETREAHDLMTRALVAGRLFAPYLSEEPPKSAASALAKACQCETYSALLCRLGEARQIVAAIWRQTFELKLEIET</sequence>